<dbReference type="EMBL" id="FOIB01000001">
    <property type="protein sequence ID" value="SES93865.1"/>
    <property type="molecule type" value="Genomic_DNA"/>
</dbReference>
<dbReference type="Proteomes" id="UP000183760">
    <property type="component" value="Unassembled WGS sequence"/>
</dbReference>
<proteinExistence type="predicted"/>
<dbReference type="EMBL" id="BJXR01000012">
    <property type="protein sequence ID" value="GEN05824.1"/>
    <property type="molecule type" value="Genomic_DNA"/>
</dbReference>
<reference evidence="1 4" key="2">
    <citation type="submission" date="2019-07" db="EMBL/GenBank/DDBJ databases">
        <title>Whole genome shotgun sequence of Myxococcus fulvus NBRC 100333.</title>
        <authorList>
            <person name="Hosoyama A."/>
            <person name="Uohara A."/>
            <person name="Ohji S."/>
            <person name="Ichikawa N."/>
        </authorList>
    </citation>
    <scope>NUCLEOTIDE SEQUENCE [LARGE SCALE GENOMIC DNA]</scope>
    <source>
        <strain evidence="1 4">NBRC 100333</strain>
    </source>
</reference>
<evidence type="ECO:0000313" key="4">
    <source>
        <dbReference type="Proteomes" id="UP000321514"/>
    </source>
</evidence>
<name>A0A511SV86_MYXFU</name>
<evidence type="ECO:0000313" key="2">
    <source>
        <dbReference type="EMBL" id="SES93865.1"/>
    </source>
</evidence>
<dbReference type="RefSeq" id="WP_074948898.1">
    <property type="nucleotide sequence ID" value="NZ_BJXR01000012.1"/>
</dbReference>
<evidence type="ECO:0000313" key="3">
    <source>
        <dbReference type="Proteomes" id="UP000183760"/>
    </source>
</evidence>
<keyword evidence="3" id="KW-1185">Reference proteome</keyword>
<gene>
    <name evidence="1" type="ORF">MFU01_08610</name>
    <name evidence="2" type="ORF">SAMN05443572_101628</name>
</gene>
<dbReference type="OrthoDB" id="5522648at2"/>
<dbReference type="Proteomes" id="UP000321514">
    <property type="component" value="Unassembled WGS sequence"/>
</dbReference>
<dbReference type="AlphaFoldDB" id="A0A511SV86"/>
<comment type="caution">
    <text evidence="1">The sequence shown here is derived from an EMBL/GenBank/DDBJ whole genome shotgun (WGS) entry which is preliminary data.</text>
</comment>
<evidence type="ECO:0000313" key="1">
    <source>
        <dbReference type="EMBL" id="GEN05824.1"/>
    </source>
</evidence>
<dbReference type="STRING" id="1334629.MFUL124B02_04070"/>
<sequence length="511" mass="54999">MSRHRLLSAPRGQALVLFALTLLLLALMVLMSLGFGMRAKERVEIQMAADAAAYSQAVAAARTFNAISVMNRAQVAHMVAMAGTQALISRSSQVYAAHMVCAPKYTDVQWEALDKNAATQTKLAQGKAGNLYQAGLEIYAHLLTEHVAGQKLAVRIARGANPELEATADGAAKSFLELNGSEDVPRHGPLMDAVRRGGGACGGGAVCPVGGASRAHLNATMGSLGWTWVHNRPTGSAGFGTGGAARSTAFRRYGSAAEMDPSTYNTVSGRNATGHDHGTAIVPTQCASNAPPAPVPVTDAWVMSDEQQTPQDQHVYGLRLPPGQAPEAGEPLYERHTLGACVTCPGIWPFAMSYNVDEMWRGPSNHYAQPKLYSVLHRDYGSDARRRNPDPWNLFFRFKFSEENTTEFDLSIPLGRSRPTGRESVQRNQVALSAGIVYYHRPRAAAQGGGWREPPNFLNPFWRATLVSAEGAVDDRPAESLETAGFAEHGRTLRELEQAGYRGGSRRGAGY</sequence>
<protein>
    <submittedName>
        <fullName evidence="2">Flp pilus-assembly TadE/G-like</fullName>
    </submittedName>
</protein>
<organism evidence="1 4">
    <name type="scientific">Myxococcus fulvus</name>
    <dbReference type="NCBI Taxonomy" id="33"/>
    <lineage>
        <taxon>Bacteria</taxon>
        <taxon>Pseudomonadati</taxon>
        <taxon>Myxococcota</taxon>
        <taxon>Myxococcia</taxon>
        <taxon>Myxococcales</taxon>
        <taxon>Cystobacterineae</taxon>
        <taxon>Myxococcaceae</taxon>
        <taxon>Myxococcus</taxon>
    </lineage>
</organism>
<reference evidence="2 3" key="1">
    <citation type="submission" date="2016-10" db="EMBL/GenBank/DDBJ databases">
        <authorList>
            <person name="Varghese N."/>
            <person name="Submissions S."/>
        </authorList>
    </citation>
    <scope>NUCLEOTIDE SEQUENCE [LARGE SCALE GENOMIC DNA]</scope>
    <source>
        <strain evidence="2 3">DSM 16525</strain>
    </source>
</reference>
<accession>A0A511SV86</accession>